<dbReference type="InterPro" id="IPR050319">
    <property type="entry name" value="ABC_transp_ATP-bind"/>
</dbReference>
<keyword evidence="7" id="KW-1185">Reference proteome</keyword>
<sequence length="558" mass="61234">MLLVVNNLSISFPGQPKPVVNNLSFAINEGDCLGIVGESGSGKSLTAMSLAGLLPPNAMVSGEIIFSKDAKNRNLLTCSQSEIGRLRGAEIAYIFQEPMTALNPSMKCGRQISEMLSLHTTLSSSEIKQKTLSLLTEVQIADPLKVFASYPHQLSGGQRQRVMIAMAISGSPSLLIADEPTTALDVTVQKTVVELINNLRINRNMAVLFITHDLGVIAEVADRVMVMRKGEKVEEGNTADILTHPITEYTKGLMACRPSLLISQKYLPVLNDEGKLILPDELADQKEVAEVPPTILLSIKNLSIRYKLPSKNLFAKKKYFHALSNINLSLYKGETLGLVGESGSGKTTIGRAISMLIEERSGGITYKGREINTLKGSDYKQFRRNVQLIFQDPFSSLNPKHTVENILSEPMLIHKLTSGAQTKKRVLELLNEVNLPEGSERKYPHEFSGGQRQRICIARALAVDPELIICDESVSALDVSVQAGILNLLNRLKAEKGLTYLFISHDLSVVKHMSDRVIVLKDGAIQEEGLSDDVYLHPSSEYTKQLIASIPGIKQPQE</sequence>
<dbReference type="Pfam" id="PF08352">
    <property type="entry name" value="oligo_HPY"/>
    <property type="match status" value="1"/>
</dbReference>
<dbReference type="Pfam" id="PF00005">
    <property type="entry name" value="ABC_tran"/>
    <property type="match status" value="2"/>
</dbReference>
<evidence type="ECO:0000259" key="5">
    <source>
        <dbReference type="PROSITE" id="PS50893"/>
    </source>
</evidence>
<dbReference type="GO" id="GO:0015833">
    <property type="term" value="P:peptide transport"/>
    <property type="evidence" value="ECO:0007669"/>
    <property type="project" value="InterPro"/>
</dbReference>
<dbReference type="SUPFAM" id="SSF52540">
    <property type="entry name" value="P-loop containing nucleoside triphosphate hydrolases"/>
    <property type="match status" value="2"/>
</dbReference>
<dbReference type="SMART" id="SM00382">
    <property type="entry name" value="AAA"/>
    <property type="match status" value="2"/>
</dbReference>
<dbReference type="RefSeq" id="WP_092440895.1">
    <property type="nucleotide sequence ID" value="NZ_FMYP01000099.1"/>
</dbReference>
<proteinExistence type="inferred from homology"/>
<organism evidence="6 7">
    <name type="scientific">Williamwhitmania taraxaci</name>
    <dbReference type="NCBI Taxonomy" id="1640674"/>
    <lineage>
        <taxon>Bacteria</taxon>
        <taxon>Pseudomonadati</taxon>
        <taxon>Bacteroidota</taxon>
        <taxon>Bacteroidia</taxon>
        <taxon>Bacteroidales</taxon>
        <taxon>Williamwhitmaniaceae</taxon>
        <taxon>Williamwhitmania</taxon>
    </lineage>
</organism>
<dbReference type="NCBIfam" id="NF008453">
    <property type="entry name" value="PRK11308.1"/>
    <property type="match status" value="2"/>
</dbReference>
<dbReference type="InterPro" id="IPR013563">
    <property type="entry name" value="Oligopep_ABC_C"/>
</dbReference>
<dbReference type="PROSITE" id="PS00211">
    <property type="entry name" value="ABC_TRANSPORTER_1"/>
    <property type="match status" value="2"/>
</dbReference>
<dbReference type="InterPro" id="IPR017871">
    <property type="entry name" value="ABC_transporter-like_CS"/>
</dbReference>
<dbReference type="Proteomes" id="UP000199452">
    <property type="component" value="Unassembled WGS sequence"/>
</dbReference>
<dbReference type="OrthoDB" id="1115710at2"/>
<dbReference type="EMBL" id="FMYP01000099">
    <property type="protein sequence ID" value="SDD19025.1"/>
    <property type="molecule type" value="Genomic_DNA"/>
</dbReference>
<dbReference type="PANTHER" id="PTHR43776:SF7">
    <property type="entry name" value="D,D-DIPEPTIDE TRANSPORT ATP-BINDING PROTEIN DDPF-RELATED"/>
    <property type="match status" value="1"/>
</dbReference>
<gene>
    <name evidence="6" type="ORF">SAMN05216323_10994</name>
</gene>
<evidence type="ECO:0000256" key="4">
    <source>
        <dbReference type="ARBA" id="ARBA00022840"/>
    </source>
</evidence>
<dbReference type="InterPro" id="IPR003439">
    <property type="entry name" value="ABC_transporter-like_ATP-bd"/>
</dbReference>
<evidence type="ECO:0000256" key="3">
    <source>
        <dbReference type="ARBA" id="ARBA00022741"/>
    </source>
</evidence>
<evidence type="ECO:0000256" key="1">
    <source>
        <dbReference type="ARBA" id="ARBA00005417"/>
    </source>
</evidence>
<dbReference type="AlphaFoldDB" id="A0A1G6SSC0"/>
<keyword evidence="3" id="KW-0547">Nucleotide-binding</keyword>
<dbReference type="InterPro" id="IPR027417">
    <property type="entry name" value="P-loop_NTPase"/>
</dbReference>
<feature type="domain" description="ABC transporter" evidence="5">
    <location>
        <begin position="308"/>
        <end position="547"/>
    </location>
</feature>
<feature type="domain" description="ABC transporter" evidence="5">
    <location>
        <begin position="3"/>
        <end position="254"/>
    </location>
</feature>
<name>A0A1G6SSC0_9BACT</name>
<dbReference type="CDD" id="cd03257">
    <property type="entry name" value="ABC_NikE_OppD_transporters"/>
    <property type="match status" value="2"/>
</dbReference>
<accession>A0A1G6SSC0</accession>
<keyword evidence="2" id="KW-0813">Transport</keyword>
<dbReference type="GO" id="GO:0016887">
    <property type="term" value="F:ATP hydrolysis activity"/>
    <property type="evidence" value="ECO:0007669"/>
    <property type="project" value="InterPro"/>
</dbReference>
<comment type="similarity">
    <text evidence="1">Belongs to the ABC transporter superfamily.</text>
</comment>
<dbReference type="FunFam" id="3.40.50.300:FF:000016">
    <property type="entry name" value="Oligopeptide ABC transporter ATP-binding component"/>
    <property type="match status" value="1"/>
</dbReference>
<evidence type="ECO:0000313" key="6">
    <source>
        <dbReference type="EMBL" id="SDD19025.1"/>
    </source>
</evidence>
<dbReference type="InterPro" id="IPR003593">
    <property type="entry name" value="AAA+_ATPase"/>
</dbReference>
<dbReference type="GO" id="GO:0005524">
    <property type="term" value="F:ATP binding"/>
    <property type="evidence" value="ECO:0007669"/>
    <property type="project" value="UniProtKB-KW"/>
</dbReference>
<evidence type="ECO:0000256" key="2">
    <source>
        <dbReference type="ARBA" id="ARBA00022448"/>
    </source>
</evidence>
<dbReference type="Gene3D" id="3.40.50.300">
    <property type="entry name" value="P-loop containing nucleotide triphosphate hydrolases"/>
    <property type="match status" value="2"/>
</dbReference>
<dbReference type="PROSITE" id="PS50893">
    <property type="entry name" value="ABC_TRANSPORTER_2"/>
    <property type="match status" value="2"/>
</dbReference>
<protein>
    <submittedName>
        <fullName evidence="6">Peptide/nickel transport system ATP-binding protein</fullName>
    </submittedName>
</protein>
<dbReference type="NCBIfam" id="NF007739">
    <property type="entry name" value="PRK10419.1"/>
    <property type="match status" value="2"/>
</dbReference>
<dbReference type="STRING" id="1640674.SAMN05216323_10994"/>
<dbReference type="PANTHER" id="PTHR43776">
    <property type="entry name" value="TRANSPORT ATP-BINDING PROTEIN"/>
    <property type="match status" value="1"/>
</dbReference>
<dbReference type="GO" id="GO:0055085">
    <property type="term" value="P:transmembrane transport"/>
    <property type="evidence" value="ECO:0007669"/>
    <property type="project" value="UniProtKB-ARBA"/>
</dbReference>
<evidence type="ECO:0000313" key="7">
    <source>
        <dbReference type="Proteomes" id="UP000199452"/>
    </source>
</evidence>
<reference evidence="6 7" key="1">
    <citation type="submission" date="2016-09" db="EMBL/GenBank/DDBJ databases">
        <authorList>
            <person name="Capua I."/>
            <person name="De Benedictis P."/>
            <person name="Joannis T."/>
            <person name="Lombin L.H."/>
            <person name="Cattoli G."/>
        </authorList>
    </citation>
    <scope>NUCLEOTIDE SEQUENCE [LARGE SCALE GENOMIC DNA]</scope>
    <source>
        <strain evidence="6 7">A7P-90m</strain>
    </source>
</reference>
<keyword evidence="4 6" id="KW-0067">ATP-binding</keyword>